<proteinExistence type="predicted"/>
<organism evidence="1 2">
    <name type="scientific">Corchorus capsularis</name>
    <name type="common">Jute</name>
    <dbReference type="NCBI Taxonomy" id="210143"/>
    <lineage>
        <taxon>Eukaryota</taxon>
        <taxon>Viridiplantae</taxon>
        <taxon>Streptophyta</taxon>
        <taxon>Embryophyta</taxon>
        <taxon>Tracheophyta</taxon>
        <taxon>Spermatophyta</taxon>
        <taxon>Magnoliopsida</taxon>
        <taxon>eudicotyledons</taxon>
        <taxon>Gunneridae</taxon>
        <taxon>Pentapetalae</taxon>
        <taxon>rosids</taxon>
        <taxon>malvids</taxon>
        <taxon>Malvales</taxon>
        <taxon>Malvaceae</taxon>
        <taxon>Grewioideae</taxon>
        <taxon>Apeibeae</taxon>
        <taxon>Corchorus</taxon>
    </lineage>
</organism>
<sequence length="25" mass="2628">LCLDEKCAGHCGNQSAKVAKGHKVM</sequence>
<comment type="caution">
    <text evidence="1">The sequence shown here is derived from an EMBL/GenBank/DDBJ whole genome shotgun (WGS) entry which is preliminary data.</text>
</comment>
<accession>A0A1R3GK28</accession>
<evidence type="ECO:0000313" key="1">
    <source>
        <dbReference type="EMBL" id="OMO58448.1"/>
    </source>
</evidence>
<reference evidence="1 2" key="1">
    <citation type="submission" date="2013-09" db="EMBL/GenBank/DDBJ databases">
        <title>Corchorus capsularis genome sequencing.</title>
        <authorList>
            <person name="Alam M."/>
            <person name="Haque M.S."/>
            <person name="Islam M.S."/>
            <person name="Emdad E.M."/>
            <person name="Islam M.M."/>
            <person name="Ahmed B."/>
            <person name="Halim A."/>
            <person name="Hossen Q.M.M."/>
            <person name="Hossain M.Z."/>
            <person name="Ahmed R."/>
            <person name="Khan M.M."/>
            <person name="Islam R."/>
            <person name="Rashid M.M."/>
            <person name="Khan S.A."/>
            <person name="Rahman M.S."/>
            <person name="Alam M."/>
        </authorList>
    </citation>
    <scope>NUCLEOTIDE SEQUENCE [LARGE SCALE GENOMIC DNA]</scope>
    <source>
        <strain evidence="2">cv. CVL-1</strain>
        <tissue evidence="1">Whole seedling</tissue>
    </source>
</reference>
<dbReference type="EMBL" id="AWWV01014205">
    <property type="protein sequence ID" value="OMO58448.1"/>
    <property type="molecule type" value="Genomic_DNA"/>
</dbReference>
<protein>
    <submittedName>
        <fullName evidence="1">Uncharacterized protein</fullName>
    </submittedName>
</protein>
<keyword evidence="2" id="KW-1185">Reference proteome</keyword>
<dbReference type="Proteomes" id="UP000188268">
    <property type="component" value="Unassembled WGS sequence"/>
</dbReference>
<dbReference type="Gramene" id="OMO58448">
    <property type="protein sequence ID" value="OMO58448"/>
    <property type="gene ID" value="CCACVL1_25455"/>
</dbReference>
<evidence type="ECO:0000313" key="2">
    <source>
        <dbReference type="Proteomes" id="UP000188268"/>
    </source>
</evidence>
<name>A0A1R3GK28_COCAP</name>
<dbReference type="AlphaFoldDB" id="A0A1R3GK28"/>
<feature type="non-terminal residue" evidence="1">
    <location>
        <position position="1"/>
    </location>
</feature>
<gene>
    <name evidence="1" type="ORF">CCACVL1_25455</name>
</gene>